<sequence>MNLQLCERVPVTANQRALLWFQTSHRGTAQGGLPDCVNTLPPAASLCGSLPSVKETLTSVTRLQDLSDPSLSLSQCSPNDSVIREAGMADAQVEKSGSHMREACT</sequence>
<proteinExistence type="predicted"/>
<accession>A0A4Z2IHF7</accession>
<organism evidence="1 2">
    <name type="scientific">Liparis tanakae</name>
    <name type="common">Tanaka's snailfish</name>
    <dbReference type="NCBI Taxonomy" id="230148"/>
    <lineage>
        <taxon>Eukaryota</taxon>
        <taxon>Metazoa</taxon>
        <taxon>Chordata</taxon>
        <taxon>Craniata</taxon>
        <taxon>Vertebrata</taxon>
        <taxon>Euteleostomi</taxon>
        <taxon>Actinopterygii</taxon>
        <taxon>Neopterygii</taxon>
        <taxon>Teleostei</taxon>
        <taxon>Neoteleostei</taxon>
        <taxon>Acanthomorphata</taxon>
        <taxon>Eupercaria</taxon>
        <taxon>Perciformes</taxon>
        <taxon>Cottioidei</taxon>
        <taxon>Cottales</taxon>
        <taxon>Liparidae</taxon>
        <taxon>Liparis</taxon>
    </lineage>
</organism>
<comment type="caution">
    <text evidence="1">The sequence shown here is derived from an EMBL/GenBank/DDBJ whole genome shotgun (WGS) entry which is preliminary data.</text>
</comment>
<gene>
    <name evidence="1" type="ORF">EYF80_013065</name>
</gene>
<name>A0A4Z2IHF7_9TELE</name>
<keyword evidence="2" id="KW-1185">Reference proteome</keyword>
<evidence type="ECO:0000313" key="2">
    <source>
        <dbReference type="Proteomes" id="UP000314294"/>
    </source>
</evidence>
<protein>
    <submittedName>
        <fullName evidence="1">Uncharacterized protein</fullName>
    </submittedName>
</protein>
<reference evidence="1 2" key="1">
    <citation type="submission" date="2019-03" db="EMBL/GenBank/DDBJ databases">
        <title>First draft genome of Liparis tanakae, snailfish: a comprehensive survey of snailfish specific genes.</title>
        <authorList>
            <person name="Kim W."/>
            <person name="Song I."/>
            <person name="Jeong J.-H."/>
            <person name="Kim D."/>
            <person name="Kim S."/>
            <person name="Ryu S."/>
            <person name="Song J.Y."/>
            <person name="Lee S.K."/>
        </authorList>
    </citation>
    <scope>NUCLEOTIDE SEQUENCE [LARGE SCALE GENOMIC DNA]</scope>
    <source>
        <tissue evidence="1">Muscle</tissue>
    </source>
</reference>
<evidence type="ECO:0000313" key="1">
    <source>
        <dbReference type="EMBL" id="TNN76613.1"/>
    </source>
</evidence>
<dbReference type="Proteomes" id="UP000314294">
    <property type="component" value="Unassembled WGS sequence"/>
</dbReference>
<dbReference type="EMBL" id="SRLO01000091">
    <property type="protein sequence ID" value="TNN76613.1"/>
    <property type="molecule type" value="Genomic_DNA"/>
</dbReference>
<dbReference type="AlphaFoldDB" id="A0A4Z2IHF7"/>